<dbReference type="EMBL" id="CM001882">
    <property type="protein sequence ID" value="EOY06457.1"/>
    <property type="molecule type" value="Genomic_DNA"/>
</dbReference>
<protein>
    <submittedName>
        <fullName evidence="1">Uncharacterized protein</fullName>
    </submittedName>
</protein>
<evidence type="ECO:0000313" key="2">
    <source>
        <dbReference type="Proteomes" id="UP000026915"/>
    </source>
</evidence>
<dbReference type="Gramene" id="EOY06457">
    <property type="protein sequence ID" value="EOY06457"/>
    <property type="gene ID" value="TCM_021171"/>
</dbReference>
<organism evidence="1 2">
    <name type="scientific">Theobroma cacao</name>
    <name type="common">Cacao</name>
    <name type="synonym">Cocoa</name>
    <dbReference type="NCBI Taxonomy" id="3641"/>
    <lineage>
        <taxon>Eukaryota</taxon>
        <taxon>Viridiplantae</taxon>
        <taxon>Streptophyta</taxon>
        <taxon>Embryophyta</taxon>
        <taxon>Tracheophyta</taxon>
        <taxon>Spermatophyta</taxon>
        <taxon>Magnoliopsida</taxon>
        <taxon>eudicotyledons</taxon>
        <taxon>Gunneridae</taxon>
        <taxon>Pentapetalae</taxon>
        <taxon>rosids</taxon>
        <taxon>malvids</taxon>
        <taxon>Malvales</taxon>
        <taxon>Malvaceae</taxon>
        <taxon>Byttnerioideae</taxon>
        <taxon>Theobroma</taxon>
    </lineage>
</organism>
<proteinExistence type="predicted"/>
<dbReference type="AlphaFoldDB" id="A0A061EQ31"/>
<reference evidence="1 2" key="1">
    <citation type="journal article" date="2013" name="Genome Biol.">
        <title>The genome sequence of the most widely cultivated cacao type and its use to identify candidate genes regulating pod color.</title>
        <authorList>
            <person name="Motamayor J.C."/>
            <person name="Mockaitis K."/>
            <person name="Schmutz J."/>
            <person name="Haiminen N."/>
            <person name="Iii D.L."/>
            <person name="Cornejo O."/>
            <person name="Findley S.D."/>
            <person name="Zheng P."/>
            <person name="Utro F."/>
            <person name="Royaert S."/>
            <person name="Saski C."/>
            <person name="Jenkins J."/>
            <person name="Podicheti R."/>
            <person name="Zhao M."/>
            <person name="Scheffler B.E."/>
            <person name="Stack J.C."/>
            <person name="Feltus F.A."/>
            <person name="Mustiga G.M."/>
            <person name="Amores F."/>
            <person name="Phillips W."/>
            <person name="Marelli J.P."/>
            <person name="May G.D."/>
            <person name="Shapiro H."/>
            <person name="Ma J."/>
            <person name="Bustamante C.D."/>
            <person name="Schnell R.J."/>
            <person name="Main D."/>
            <person name="Gilbert D."/>
            <person name="Parida L."/>
            <person name="Kuhn D.N."/>
        </authorList>
    </citation>
    <scope>NUCLEOTIDE SEQUENCE [LARGE SCALE GENOMIC DNA]</scope>
    <source>
        <strain evidence="2">cv. Matina 1-6</strain>
    </source>
</reference>
<dbReference type="InParanoid" id="A0A061EQ31"/>
<accession>A0A061EQ31</accession>
<evidence type="ECO:0000313" key="1">
    <source>
        <dbReference type="EMBL" id="EOY06457.1"/>
    </source>
</evidence>
<keyword evidence="2" id="KW-1185">Reference proteome</keyword>
<sequence length="80" mass="9672">MWSLSNSFPNLLFRPTPFLVNIKFSLQDSFAHFSKHNDSTKKFHLQRFKPHFLHFFHNLYKPIRDHDKGSRMVKKHCSDI</sequence>
<dbReference type="HOGENOM" id="CLU_2594624_0_0_1"/>
<dbReference type="Proteomes" id="UP000026915">
    <property type="component" value="Chromosome 4"/>
</dbReference>
<gene>
    <name evidence="1" type="ORF">TCM_021171</name>
</gene>
<name>A0A061EQ31_THECC</name>